<sequence length="55" mass="6248">MYRFQMMCKVTQIAIIIIGVVVRQLGNWEPGVFYLLLALIIGQSVLLTNSHVREA</sequence>
<gene>
    <name evidence="2" type="ORF">LCGC14_1948780</name>
</gene>
<organism evidence="2">
    <name type="scientific">marine sediment metagenome</name>
    <dbReference type="NCBI Taxonomy" id="412755"/>
    <lineage>
        <taxon>unclassified sequences</taxon>
        <taxon>metagenomes</taxon>
        <taxon>ecological metagenomes</taxon>
    </lineage>
</organism>
<evidence type="ECO:0000313" key="2">
    <source>
        <dbReference type="EMBL" id="KKL86037.1"/>
    </source>
</evidence>
<keyword evidence="1" id="KW-0812">Transmembrane</keyword>
<reference evidence="2" key="1">
    <citation type="journal article" date="2015" name="Nature">
        <title>Complex archaea that bridge the gap between prokaryotes and eukaryotes.</title>
        <authorList>
            <person name="Spang A."/>
            <person name="Saw J.H."/>
            <person name="Jorgensen S.L."/>
            <person name="Zaremba-Niedzwiedzka K."/>
            <person name="Martijn J."/>
            <person name="Lind A.E."/>
            <person name="van Eijk R."/>
            <person name="Schleper C."/>
            <person name="Guy L."/>
            <person name="Ettema T.J."/>
        </authorList>
    </citation>
    <scope>NUCLEOTIDE SEQUENCE</scope>
</reference>
<evidence type="ECO:0000256" key="1">
    <source>
        <dbReference type="SAM" id="Phobius"/>
    </source>
</evidence>
<accession>A0A0F9IF39</accession>
<comment type="caution">
    <text evidence="2">The sequence shown here is derived from an EMBL/GenBank/DDBJ whole genome shotgun (WGS) entry which is preliminary data.</text>
</comment>
<name>A0A0F9IF39_9ZZZZ</name>
<dbReference type="AlphaFoldDB" id="A0A0F9IF39"/>
<protein>
    <submittedName>
        <fullName evidence="2">Uncharacterized protein</fullName>
    </submittedName>
</protein>
<proteinExistence type="predicted"/>
<dbReference type="EMBL" id="LAZR01021232">
    <property type="protein sequence ID" value="KKL86037.1"/>
    <property type="molecule type" value="Genomic_DNA"/>
</dbReference>
<keyword evidence="1" id="KW-0472">Membrane</keyword>
<keyword evidence="1" id="KW-1133">Transmembrane helix</keyword>
<feature type="transmembrane region" description="Helical" evidence="1">
    <location>
        <begin position="32"/>
        <end position="52"/>
    </location>
</feature>